<feature type="domain" description="Large ribosomal subunit protein bL25 L25" evidence="6">
    <location>
        <begin position="7"/>
        <end position="94"/>
    </location>
</feature>
<dbReference type="EMBL" id="CP058235">
    <property type="protein sequence ID" value="QLC51677.1"/>
    <property type="molecule type" value="Genomic_DNA"/>
</dbReference>
<organism evidence="8 9">
    <name type="scientific">Bartonella alsatica</name>
    <dbReference type="NCBI Taxonomy" id="52764"/>
    <lineage>
        <taxon>Bacteria</taxon>
        <taxon>Pseudomonadati</taxon>
        <taxon>Pseudomonadota</taxon>
        <taxon>Alphaproteobacteria</taxon>
        <taxon>Hyphomicrobiales</taxon>
        <taxon>Bartonellaceae</taxon>
        <taxon>Bartonella</taxon>
    </lineage>
</organism>
<evidence type="ECO:0000256" key="2">
    <source>
        <dbReference type="ARBA" id="ARBA00022884"/>
    </source>
</evidence>
<evidence type="ECO:0000256" key="5">
    <source>
        <dbReference type="HAMAP-Rule" id="MF_01334"/>
    </source>
</evidence>
<dbReference type="PANTHER" id="PTHR33284">
    <property type="entry name" value="RIBOSOMAL PROTEIN L25/GLN-TRNA SYNTHETASE, ANTI-CODON-BINDING DOMAIN-CONTAINING PROTEIN"/>
    <property type="match status" value="1"/>
</dbReference>
<keyword evidence="9" id="KW-1185">Reference proteome</keyword>
<dbReference type="NCBIfam" id="TIGR00731">
    <property type="entry name" value="bL25_bact_ctc"/>
    <property type="match status" value="1"/>
</dbReference>
<comment type="subunit">
    <text evidence="5">Part of the 50S ribosomal subunit; part of the 5S rRNA/L5/L18/L25 subcomplex. Contacts the 5S rRNA. Binds to the 5S rRNA independently of L5 and L18.</text>
</comment>
<evidence type="ECO:0000256" key="3">
    <source>
        <dbReference type="ARBA" id="ARBA00022980"/>
    </source>
</evidence>
<evidence type="ECO:0000313" key="8">
    <source>
        <dbReference type="EMBL" id="QLC51677.1"/>
    </source>
</evidence>
<reference evidence="8 9" key="1">
    <citation type="submission" date="2020-06" db="EMBL/GenBank/DDBJ databases">
        <title>Complete closed genome sequence of Bartonella alsatica CIP 105477.</title>
        <authorList>
            <person name="Thibau A."/>
            <person name="Schultze T.G."/>
            <person name="Kempf V.A.J."/>
        </authorList>
    </citation>
    <scope>NUCLEOTIDE SEQUENCE [LARGE SCALE GENOMIC DNA]</scope>
    <source>
        <strain evidence="8 9">CIP 105477</strain>
    </source>
</reference>
<gene>
    <name evidence="5" type="primary">rplY</name>
    <name evidence="5" type="synonym">ctc</name>
    <name evidence="8" type="ORF">HWV54_01680</name>
</gene>
<evidence type="ECO:0000259" key="6">
    <source>
        <dbReference type="Pfam" id="PF01386"/>
    </source>
</evidence>
<protein>
    <recommendedName>
        <fullName evidence="5">Large ribosomal subunit protein bL25</fullName>
    </recommendedName>
    <alternativeName>
        <fullName evidence="5">General stress protein CTC</fullName>
    </alternativeName>
</protein>
<dbReference type="CDD" id="cd00495">
    <property type="entry name" value="Ribosomal_L25_TL5_CTC"/>
    <property type="match status" value="1"/>
</dbReference>
<dbReference type="InterPro" id="IPR037121">
    <property type="entry name" value="Ribosomal_bL25_C"/>
</dbReference>
<sequence length="208" mass="22951">MSKSYTLKAEIRERVGKGSSRELRRNGLIPAVIYGEKQPPLAITVPYKEIFYKIHAGGFRTTTATITIGKEKIMVLPKDYQLDPVRDFPLHVDFLRISAKSVVEVNIPVHFLNEDTAPGLKKGGVLNIVRHEIECTAPANAIPEAIEIDLSSYSIGDSIHISAVQLPKDVTPVIQDRDFTIATIAAPAGMDISDETSEQNNDENNEKN</sequence>
<feature type="domain" description="Large ribosomal subunit protein bL25 beta" evidence="7">
    <location>
        <begin position="103"/>
        <end position="187"/>
    </location>
</feature>
<evidence type="ECO:0000313" key="9">
    <source>
        <dbReference type="Proteomes" id="UP000509443"/>
    </source>
</evidence>
<dbReference type="NCBIfam" id="NF004612">
    <property type="entry name" value="PRK05943.1"/>
    <property type="match status" value="1"/>
</dbReference>
<keyword evidence="3 5" id="KW-0689">Ribosomal protein</keyword>
<dbReference type="InterPro" id="IPR020057">
    <property type="entry name" value="Ribosomal_bL25_b-dom"/>
</dbReference>
<proteinExistence type="inferred from homology"/>
<dbReference type="InterPro" id="IPR001021">
    <property type="entry name" value="Ribosomal_bL25_long"/>
</dbReference>
<dbReference type="InterPro" id="IPR020056">
    <property type="entry name" value="Rbsml_bL25/Gln-tRNA_synth_N"/>
</dbReference>
<name>A0ABX6QF21_9HYPH</name>
<dbReference type="InterPro" id="IPR020930">
    <property type="entry name" value="Ribosomal_uL5_bac-type"/>
</dbReference>
<evidence type="ECO:0000256" key="1">
    <source>
        <dbReference type="ARBA" id="ARBA00022730"/>
    </source>
</evidence>
<comment type="similarity">
    <text evidence="5">Belongs to the bacterial ribosomal protein bL25 family. CTC subfamily.</text>
</comment>
<keyword evidence="1 5" id="KW-0699">rRNA-binding</keyword>
<dbReference type="Gene3D" id="2.40.240.10">
    <property type="entry name" value="Ribosomal Protein L25, Chain P"/>
    <property type="match status" value="1"/>
</dbReference>
<dbReference type="PANTHER" id="PTHR33284:SF1">
    <property type="entry name" value="RIBOSOMAL PROTEIN L25_GLN-TRNA SYNTHETASE, ANTI-CODON-BINDING DOMAIN-CONTAINING PROTEIN"/>
    <property type="match status" value="1"/>
</dbReference>
<keyword evidence="4 5" id="KW-0687">Ribonucleoprotein</keyword>
<dbReference type="Proteomes" id="UP000509443">
    <property type="component" value="Chromosome"/>
</dbReference>
<dbReference type="SUPFAM" id="SSF50715">
    <property type="entry name" value="Ribosomal protein L25-like"/>
    <property type="match status" value="1"/>
</dbReference>
<evidence type="ECO:0000259" key="7">
    <source>
        <dbReference type="Pfam" id="PF14693"/>
    </source>
</evidence>
<dbReference type="Pfam" id="PF14693">
    <property type="entry name" value="Ribosomal_TL5_C"/>
    <property type="match status" value="1"/>
</dbReference>
<dbReference type="HAMAP" id="MF_01334">
    <property type="entry name" value="Ribosomal_bL25_CTC"/>
    <property type="match status" value="1"/>
</dbReference>
<evidence type="ECO:0000256" key="4">
    <source>
        <dbReference type="ARBA" id="ARBA00023274"/>
    </source>
</evidence>
<keyword evidence="2 5" id="KW-0694">RNA-binding</keyword>
<dbReference type="InterPro" id="IPR029751">
    <property type="entry name" value="Ribosomal_L25_dom"/>
</dbReference>
<dbReference type="NCBIfam" id="NF004128">
    <property type="entry name" value="PRK05618.1-2"/>
    <property type="match status" value="1"/>
</dbReference>
<dbReference type="Gene3D" id="2.170.120.20">
    <property type="entry name" value="Ribosomal protein L25, beta domain"/>
    <property type="match status" value="1"/>
</dbReference>
<accession>A0ABX6QF21</accession>
<dbReference type="InterPro" id="IPR011035">
    <property type="entry name" value="Ribosomal_bL25/Gln-tRNA_synth"/>
</dbReference>
<dbReference type="RefSeq" id="WP_005864801.1">
    <property type="nucleotide sequence ID" value="NZ_CACVBB010000004.1"/>
</dbReference>
<comment type="function">
    <text evidence="5">This is one of the proteins that binds to the 5S RNA in the ribosome where it forms part of the central protuberance.</text>
</comment>
<dbReference type="GO" id="GO:0005840">
    <property type="term" value="C:ribosome"/>
    <property type="evidence" value="ECO:0007669"/>
    <property type="project" value="UniProtKB-KW"/>
</dbReference>
<dbReference type="Pfam" id="PF01386">
    <property type="entry name" value="Ribosomal_L25p"/>
    <property type="match status" value="1"/>
</dbReference>